<protein>
    <submittedName>
        <fullName evidence="2">Uncharacterized protein</fullName>
    </submittedName>
</protein>
<evidence type="ECO:0000256" key="1">
    <source>
        <dbReference type="SAM" id="MobiDB-lite"/>
    </source>
</evidence>
<reference evidence="3" key="1">
    <citation type="journal article" date="2008" name="J. Bacteriol.">
        <title>Genome sequence of the streptomycin-producing microorganism Streptomyces griseus IFO 13350.</title>
        <authorList>
            <person name="Ohnishi Y."/>
            <person name="Ishikawa J."/>
            <person name="Hara H."/>
            <person name="Suzuki H."/>
            <person name="Ikenoya M."/>
            <person name="Ikeda H."/>
            <person name="Yamashita A."/>
            <person name="Hattori M."/>
            <person name="Horinouchi S."/>
        </authorList>
    </citation>
    <scope>NUCLEOTIDE SEQUENCE [LARGE SCALE GENOMIC DNA]</scope>
    <source>
        <strain evidence="3">JCM 4626 / NBRC 13350</strain>
    </source>
</reference>
<gene>
    <name evidence="2" type="ordered locus">SGR_1003</name>
</gene>
<feature type="region of interest" description="Disordered" evidence="1">
    <location>
        <begin position="1"/>
        <end position="43"/>
    </location>
</feature>
<dbReference type="Proteomes" id="UP000001685">
    <property type="component" value="Chromosome"/>
</dbReference>
<dbReference type="EMBL" id="AP009493">
    <property type="protein sequence ID" value="BAG17832.1"/>
    <property type="molecule type" value="Genomic_DNA"/>
</dbReference>
<dbReference type="AlphaFoldDB" id="B1VTY8"/>
<evidence type="ECO:0000313" key="2">
    <source>
        <dbReference type="EMBL" id="BAG17832.1"/>
    </source>
</evidence>
<name>B1VTY8_STRGG</name>
<accession>B1VTY8</accession>
<dbReference type="HOGENOM" id="CLU_1577619_0_0_11"/>
<organism evidence="2 3">
    <name type="scientific">Streptomyces griseus subsp. griseus (strain JCM 4626 / CBS 651.72 / NBRC 13350 / KCC S-0626 / ISP 5235)</name>
    <dbReference type="NCBI Taxonomy" id="455632"/>
    <lineage>
        <taxon>Bacteria</taxon>
        <taxon>Bacillati</taxon>
        <taxon>Actinomycetota</taxon>
        <taxon>Actinomycetes</taxon>
        <taxon>Kitasatosporales</taxon>
        <taxon>Streptomycetaceae</taxon>
        <taxon>Streptomyces</taxon>
    </lineage>
</organism>
<proteinExistence type="predicted"/>
<dbReference type="RefSeq" id="WP_012378236.1">
    <property type="nucleotide sequence ID" value="NC_010572.1"/>
</dbReference>
<evidence type="ECO:0000313" key="3">
    <source>
        <dbReference type="Proteomes" id="UP000001685"/>
    </source>
</evidence>
<dbReference type="KEGG" id="sgr:SGR_1003"/>
<sequence>MARRATAAQRIGPRPTGTPRPRRRKPLFDLEPPGAFSTDWDSPVGTDTGVMARVTARFGAGSTEAAIMRVLPHFRGVYGPNLPLGAIGQLELLPAGTGLLSRLSPGVDVSSDDARDSVHSLHARGMILVADDGSVWTTVPPGTPHSAPDGGWTFVEQVRAPAERIAATS</sequence>